<proteinExistence type="predicted"/>
<dbReference type="Gene3D" id="3.40.1350.10">
    <property type="match status" value="1"/>
</dbReference>
<gene>
    <name evidence="2" type="ORF">NT05LM_0464a</name>
</gene>
<keyword evidence="3" id="KW-1185">Reference proteome</keyword>
<dbReference type="SUPFAM" id="SSF52980">
    <property type="entry name" value="Restriction endonuclease-like"/>
    <property type="match status" value="1"/>
</dbReference>
<protein>
    <submittedName>
        <fullName evidence="2">Restriction endonuclease superfamily</fullName>
    </submittedName>
</protein>
<sequence>RYKEDNKINRSDIQSFYGALASVRADRGVFITTSSYTSGAKEFAVNQGIVLIDGIQLTELMLKYKVGVEAENQYTIFRIDNDYFELNNI</sequence>
<evidence type="ECO:0000313" key="2">
    <source>
        <dbReference type="EMBL" id="EFR88918.1"/>
    </source>
</evidence>
<dbReference type="GO" id="GO:0004519">
    <property type="term" value="F:endonuclease activity"/>
    <property type="evidence" value="ECO:0007669"/>
    <property type="project" value="UniProtKB-KW"/>
</dbReference>
<organism evidence="2 3">
    <name type="scientific">Listeria marthii FSL S4-120</name>
    <dbReference type="NCBI Taxonomy" id="702457"/>
    <lineage>
        <taxon>Bacteria</taxon>
        <taxon>Bacillati</taxon>
        <taxon>Bacillota</taxon>
        <taxon>Bacilli</taxon>
        <taxon>Bacillales</taxon>
        <taxon>Listeriaceae</taxon>
        <taxon>Listeria</taxon>
    </lineage>
</organism>
<dbReference type="InterPro" id="IPR011856">
    <property type="entry name" value="tRNA_endonuc-like_dom_sf"/>
</dbReference>
<feature type="non-terminal residue" evidence="2">
    <location>
        <position position="1"/>
    </location>
</feature>
<dbReference type="Proteomes" id="UP000003412">
    <property type="component" value="Chromosome"/>
</dbReference>
<name>A0ABN0C0C5_9LIST</name>
<dbReference type="EMBL" id="ADXF01000270">
    <property type="protein sequence ID" value="EFR88918.1"/>
    <property type="molecule type" value="Genomic_DNA"/>
</dbReference>
<reference evidence="2 3" key="1">
    <citation type="journal article" date="2010" name="Microbiol. Resour. Announc.">
        <title>Comparative genomics of the bacterial genus Listeria: Genome evolution is characterized by limited gene acquisition and limited gene loss.</title>
        <authorList>
            <person name="den Bakker H.C."/>
            <person name="Cummings C.A."/>
            <person name="Ferreira V."/>
            <person name="Vatta P."/>
            <person name="Orsi R.H."/>
            <person name="Degoricija L."/>
            <person name="Barker M."/>
            <person name="Petrauskene O."/>
            <person name="Furtado M.R."/>
            <person name="Wiedmann M."/>
        </authorList>
    </citation>
    <scope>NUCLEOTIDE SEQUENCE [LARGE SCALE GENOMIC DNA]</scope>
    <source>
        <strain evidence="2 3">FSL S4-120</strain>
    </source>
</reference>
<dbReference type="PANTHER" id="PTHR30015:SF7">
    <property type="entry name" value="TYPE IV METHYL-DIRECTED RESTRICTION ENZYME ECOKMRR"/>
    <property type="match status" value="1"/>
</dbReference>
<feature type="domain" description="Restriction endonuclease type IV Mrr" evidence="1">
    <location>
        <begin position="2"/>
        <end position="61"/>
    </location>
</feature>
<dbReference type="InterPro" id="IPR007560">
    <property type="entry name" value="Restrct_endonuc_IV_Mrr"/>
</dbReference>
<dbReference type="InterPro" id="IPR011335">
    <property type="entry name" value="Restrct_endonuc-II-like"/>
</dbReference>
<evidence type="ECO:0000313" key="3">
    <source>
        <dbReference type="Proteomes" id="UP000003412"/>
    </source>
</evidence>
<keyword evidence="2" id="KW-0378">Hydrolase</keyword>
<keyword evidence="2" id="KW-0255">Endonuclease</keyword>
<keyword evidence="2" id="KW-0540">Nuclease</keyword>
<comment type="caution">
    <text evidence="2">The sequence shown here is derived from an EMBL/GenBank/DDBJ whole genome shotgun (WGS) entry which is preliminary data.</text>
</comment>
<dbReference type="InterPro" id="IPR052906">
    <property type="entry name" value="Type_IV_Methyl-Rstrct_Enzyme"/>
</dbReference>
<dbReference type="Pfam" id="PF04471">
    <property type="entry name" value="Mrr_cat"/>
    <property type="match status" value="1"/>
</dbReference>
<accession>A0ABN0C0C5</accession>
<dbReference type="PANTHER" id="PTHR30015">
    <property type="entry name" value="MRR RESTRICTION SYSTEM PROTEIN"/>
    <property type="match status" value="1"/>
</dbReference>
<evidence type="ECO:0000259" key="1">
    <source>
        <dbReference type="Pfam" id="PF04471"/>
    </source>
</evidence>